<feature type="domain" description="NADP-dependent oxidoreductase" evidence="9">
    <location>
        <begin position="299"/>
        <end position="557"/>
    </location>
</feature>
<feature type="compositionally biased region" description="Basic and acidic residues" evidence="8">
    <location>
        <begin position="180"/>
        <end position="190"/>
    </location>
</feature>
<evidence type="ECO:0000256" key="3">
    <source>
        <dbReference type="ARBA" id="ARBA00022692"/>
    </source>
</evidence>
<dbReference type="EMBL" id="JAPEVG010000046">
    <property type="protein sequence ID" value="KAJ8489608.1"/>
    <property type="molecule type" value="Genomic_DNA"/>
</dbReference>
<keyword evidence="6" id="KW-0560">Oxidoreductase</keyword>
<dbReference type="InterPro" id="IPR018170">
    <property type="entry name" value="Aldo/ket_reductase_CS"/>
</dbReference>
<keyword evidence="12" id="KW-1185">Reference proteome</keyword>
<gene>
    <name evidence="11" type="ORF">ONZ51_g2793</name>
</gene>
<dbReference type="PRINTS" id="PR00069">
    <property type="entry name" value="ALDKETRDTASE"/>
</dbReference>
<evidence type="ECO:0000256" key="8">
    <source>
        <dbReference type="SAM" id="MobiDB-lite"/>
    </source>
</evidence>
<dbReference type="GO" id="GO:0008519">
    <property type="term" value="F:ammonium channel activity"/>
    <property type="evidence" value="ECO:0007669"/>
    <property type="project" value="InterPro"/>
</dbReference>
<evidence type="ECO:0000256" key="4">
    <source>
        <dbReference type="ARBA" id="ARBA00022857"/>
    </source>
</evidence>
<dbReference type="GO" id="GO:0016020">
    <property type="term" value="C:membrane"/>
    <property type="evidence" value="ECO:0007669"/>
    <property type="project" value="UniProtKB-SubCell"/>
</dbReference>
<evidence type="ECO:0008006" key="13">
    <source>
        <dbReference type="Google" id="ProtNLM"/>
    </source>
</evidence>
<dbReference type="SUPFAM" id="SSF111352">
    <property type="entry name" value="Ammonium transporter"/>
    <property type="match status" value="1"/>
</dbReference>
<evidence type="ECO:0000259" key="9">
    <source>
        <dbReference type="Pfam" id="PF00248"/>
    </source>
</evidence>
<dbReference type="InterPro" id="IPR024041">
    <property type="entry name" value="NH4_transpt_AmtB-like_dom"/>
</dbReference>
<comment type="similarity">
    <text evidence="2">Belongs to the aldo/keto reductase family.</text>
</comment>
<dbReference type="InterPro" id="IPR036812">
    <property type="entry name" value="NAD(P)_OxRdtase_dom_sf"/>
</dbReference>
<evidence type="ECO:0000256" key="7">
    <source>
        <dbReference type="ARBA" id="ARBA00023136"/>
    </source>
</evidence>
<dbReference type="Proteomes" id="UP001215151">
    <property type="component" value="Unassembled WGS sequence"/>
</dbReference>
<dbReference type="Gene3D" id="3.20.20.100">
    <property type="entry name" value="NADP-dependent oxidoreductase domain"/>
    <property type="match status" value="1"/>
</dbReference>
<evidence type="ECO:0000256" key="6">
    <source>
        <dbReference type="ARBA" id="ARBA00023002"/>
    </source>
</evidence>
<comment type="subcellular location">
    <subcellularLocation>
        <location evidence="1">Membrane</location>
        <topology evidence="1">Multi-pass membrane protein</topology>
    </subcellularLocation>
</comment>
<dbReference type="PROSITE" id="PS00063">
    <property type="entry name" value="ALDOKETO_REDUCTASE_3"/>
    <property type="match status" value="1"/>
</dbReference>
<keyword evidence="5" id="KW-1133">Transmembrane helix</keyword>
<feature type="region of interest" description="Disordered" evidence="8">
    <location>
        <begin position="161"/>
        <end position="201"/>
    </location>
</feature>
<dbReference type="GO" id="GO:0016616">
    <property type="term" value="F:oxidoreductase activity, acting on the CH-OH group of donors, NAD or NADP as acceptor"/>
    <property type="evidence" value="ECO:0007669"/>
    <property type="project" value="UniProtKB-ARBA"/>
</dbReference>
<evidence type="ECO:0000259" key="10">
    <source>
        <dbReference type="Pfam" id="PF00909"/>
    </source>
</evidence>
<keyword evidence="4" id="KW-0521">NADP</keyword>
<evidence type="ECO:0000313" key="12">
    <source>
        <dbReference type="Proteomes" id="UP001215151"/>
    </source>
</evidence>
<keyword evidence="7" id="KW-0472">Membrane</keyword>
<feature type="compositionally biased region" description="Low complexity" evidence="8">
    <location>
        <begin position="120"/>
        <end position="137"/>
    </location>
</feature>
<feature type="compositionally biased region" description="Gly residues" evidence="8">
    <location>
        <begin position="191"/>
        <end position="201"/>
    </location>
</feature>
<protein>
    <recommendedName>
        <fullName evidence="13">NADP-dependent oxidoreductase domain-containing protein</fullName>
    </recommendedName>
</protein>
<dbReference type="SUPFAM" id="SSF51430">
    <property type="entry name" value="NAD(P)-linked oxidoreductase"/>
    <property type="match status" value="1"/>
</dbReference>
<organism evidence="11 12">
    <name type="scientific">Trametes cubensis</name>
    <dbReference type="NCBI Taxonomy" id="1111947"/>
    <lineage>
        <taxon>Eukaryota</taxon>
        <taxon>Fungi</taxon>
        <taxon>Dikarya</taxon>
        <taxon>Basidiomycota</taxon>
        <taxon>Agaricomycotina</taxon>
        <taxon>Agaricomycetes</taxon>
        <taxon>Polyporales</taxon>
        <taxon>Polyporaceae</taxon>
        <taxon>Trametes</taxon>
    </lineage>
</organism>
<evidence type="ECO:0000256" key="5">
    <source>
        <dbReference type="ARBA" id="ARBA00022989"/>
    </source>
</evidence>
<dbReference type="InterPro" id="IPR023210">
    <property type="entry name" value="NADP_OxRdtase_dom"/>
</dbReference>
<sequence length="598" mass="64915">MLGLLFNALFADSAIIALDGVNTSAAGGWLNHNWKQLYVQIAYIAACTAYSFVVTAAVARALDCVPTLHLRATPEEEMLGMDDAEIGEFASDYIEVRRDYLDWSPLYHAKSETESDMPPTTTTTKSAAAGATGVPAAGDRHGVPDADLGLGHGPDAVPMRTLNGHGHANGSGNGGEVNGEGERGRARADLGEGGGRQGRQGRGVIASIECSETKARMHETYQAWGNASRLDMNARPPRRRCKTSTFKAGLANARGHCIIINGGHQTLQTQQRHEHACDRRRAYGVPIISCWMGTPGEGEHVTAMVARALELGYRHIDTAANYGELFIEGNSGSPRSEVFVTTKLDQRDHGRVEEALDASLSKLGVEYVDLYLMHWPMACDESGKTLQPDESPTFVETWKAMEELFKTGGFPFSFHPICARAEGALALLGKAKAIGVSNFSIKTLTELLEHANVVPAVNQVELHPCLPQHDLLEFCTKRDILLTAYTPLGKAKFVNDPVIQEIVEAHGPRATGAQVLLSWGVQRGTAVIPKTLHPERLKENLDLKHLSAAEMDALDDFHKRPGMHRSMCGFHSPELGGSCFGWTYTQLGWELTLGGVHL</sequence>
<accession>A0AAD7TYW5</accession>
<name>A0AAD7TYW5_9APHY</name>
<reference evidence="11" key="1">
    <citation type="submission" date="2022-11" db="EMBL/GenBank/DDBJ databases">
        <title>Genome Sequence of Cubamyces cubensis.</title>
        <authorList>
            <person name="Buettner E."/>
        </authorList>
    </citation>
    <scope>NUCLEOTIDE SEQUENCE</scope>
    <source>
        <strain evidence="11">MPL-01</strain>
    </source>
</reference>
<evidence type="ECO:0000256" key="1">
    <source>
        <dbReference type="ARBA" id="ARBA00004141"/>
    </source>
</evidence>
<evidence type="ECO:0000313" key="11">
    <source>
        <dbReference type="EMBL" id="KAJ8489608.1"/>
    </source>
</evidence>
<feature type="region of interest" description="Disordered" evidence="8">
    <location>
        <begin position="111"/>
        <end position="140"/>
    </location>
</feature>
<dbReference type="PANTHER" id="PTHR43827">
    <property type="entry name" value="2,5-DIKETO-D-GLUCONIC ACID REDUCTASE"/>
    <property type="match status" value="1"/>
</dbReference>
<proteinExistence type="inferred from homology"/>
<dbReference type="Pfam" id="PF00248">
    <property type="entry name" value="Aldo_ket_red"/>
    <property type="match status" value="1"/>
</dbReference>
<dbReference type="Pfam" id="PF00909">
    <property type="entry name" value="Ammonium_transp"/>
    <property type="match status" value="1"/>
</dbReference>
<dbReference type="InterPro" id="IPR020471">
    <property type="entry name" value="AKR"/>
</dbReference>
<dbReference type="AlphaFoldDB" id="A0AAD7TYW5"/>
<dbReference type="InterPro" id="IPR029020">
    <property type="entry name" value="Ammonium/urea_transptr"/>
</dbReference>
<keyword evidence="3" id="KW-0812">Transmembrane</keyword>
<comment type="caution">
    <text evidence="11">The sequence shown here is derived from an EMBL/GenBank/DDBJ whole genome shotgun (WGS) entry which is preliminary data.</text>
</comment>
<dbReference type="CDD" id="cd19071">
    <property type="entry name" value="AKR_AKR1-5-like"/>
    <property type="match status" value="1"/>
</dbReference>
<evidence type="ECO:0000256" key="2">
    <source>
        <dbReference type="ARBA" id="ARBA00007905"/>
    </source>
</evidence>
<dbReference type="PANTHER" id="PTHR43827:SF3">
    <property type="entry name" value="NADP-DEPENDENT OXIDOREDUCTASE DOMAIN-CONTAINING PROTEIN"/>
    <property type="match status" value="1"/>
</dbReference>
<feature type="domain" description="Ammonium transporter AmtB-like" evidence="10">
    <location>
        <begin position="2"/>
        <end position="90"/>
    </location>
</feature>
<feature type="compositionally biased region" description="Gly residues" evidence="8">
    <location>
        <begin position="167"/>
        <end position="178"/>
    </location>
</feature>
<dbReference type="Gene3D" id="1.10.3430.10">
    <property type="entry name" value="Ammonium transporter AmtB like domains"/>
    <property type="match status" value="1"/>
</dbReference>